<feature type="transmembrane region" description="Helical" evidence="2">
    <location>
        <begin position="104"/>
        <end position="121"/>
    </location>
</feature>
<keyword evidence="2" id="KW-1133">Transmembrane helix</keyword>
<sequence>MVRPHRAFLYECWNAPEQRAARPGAGQTVGRVRGGSQPAPSRRNLVFKLGWQVFRTRFDDAIDRGRFRRAAWISAAAATLVLIGLVVLQVVFRWAGDTAVRPTLAVVLVAGAAGLLVFACFPKATSPDPAATINGRPVRPDERLAAREPVQPYFSARPRPVESVDREAVLTDVPLVQRALIRRMTRFGPLTLGVALLGVTALIVGGWHFVSTASTIMYVFALPGMVRLLGRTERARLAALAAPPPPEDAAAPRASRRRDPLGSKIRLPGE</sequence>
<evidence type="ECO:0000313" key="3">
    <source>
        <dbReference type="EMBL" id="NUU14593.1"/>
    </source>
</evidence>
<reference evidence="3 4" key="1">
    <citation type="submission" date="2020-05" db="EMBL/GenBank/DDBJ databases">
        <title>Genome Sequencing of Type Strains.</title>
        <authorList>
            <person name="Lemaire J.F."/>
            <person name="Inderbitzin P."/>
            <person name="Gregorio O.A."/>
            <person name="Collins S.B."/>
            <person name="Wespe N."/>
            <person name="Knight-Connoni V."/>
        </authorList>
    </citation>
    <scope>NUCLEOTIDE SEQUENCE [LARGE SCALE GENOMIC DNA]</scope>
    <source>
        <strain evidence="3 4">ATCC 19096</strain>
    </source>
</reference>
<keyword evidence="4" id="KW-1185">Reference proteome</keyword>
<feature type="transmembrane region" description="Helical" evidence="2">
    <location>
        <begin position="213"/>
        <end position="230"/>
    </location>
</feature>
<protein>
    <submittedName>
        <fullName evidence="3">Uncharacterized protein</fullName>
    </submittedName>
</protein>
<evidence type="ECO:0000313" key="4">
    <source>
        <dbReference type="Proteomes" id="UP000573001"/>
    </source>
</evidence>
<feature type="transmembrane region" description="Helical" evidence="2">
    <location>
        <begin position="187"/>
        <end position="207"/>
    </location>
</feature>
<evidence type="ECO:0000256" key="1">
    <source>
        <dbReference type="SAM" id="MobiDB-lite"/>
    </source>
</evidence>
<comment type="caution">
    <text evidence="3">The sequence shown here is derived from an EMBL/GenBank/DDBJ whole genome shotgun (WGS) entry which is preliminary data.</text>
</comment>
<accession>A0ABX2MAT9</accession>
<keyword evidence="2" id="KW-0472">Membrane</keyword>
<gene>
    <name evidence="3" type="ORF">HP507_12220</name>
</gene>
<feature type="region of interest" description="Disordered" evidence="1">
    <location>
        <begin position="240"/>
        <end position="270"/>
    </location>
</feature>
<feature type="compositionally biased region" description="Basic and acidic residues" evidence="1">
    <location>
        <begin position="257"/>
        <end position="270"/>
    </location>
</feature>
<organism evidence="3 4">
    <name type="scientific">Curtobacterium pusillum</name>
    <dbReference type="NCBI Taxonomy" id="69373"/>
    <lineage>
        <taxon>Bacteria</taxon>
        <taxon>Bacillati</taxon>
        <taxon>Actinomycetota</taxon>
        <taxon>Actinomycetes</taxon>
        <taxon>Micrococcales</taxon>
        <taxon>Microbacteriaceae</taxon>
        <taxon>Curtobacterium</taxon>
    </lineage>
</organism>
<keyword evidence="2" id="KW-0812">Transmembrane</keyword>
<evidence type="ECO:0000256" key="2">
    <source>
        <dbReference type="SAM" id="Phobius"/>
    </source>
</evidence>
<proteinExistence type="predicted"/>
<dbReference type="Proteomes" id="UP000573001">
    <property type="component" value="Unassembled WGS sequence"/>
</dbReference>
<name>A0ABX2MAT9_9MICO</name>
<feature type="transmembrane region" description="Helical" evidence="2">
    <location>
        <begin position="70"/>
        <end position="92"/>
    </location>
</feature>
<dbReference type="RefSeq" id="WP_175352066.1">
    <property type="nucleotide sequence ID" value="NZ_BAAAWQ010000001.1"/>
</dbReference>
<dbReference type="EMBL" id="JABMCE010000082">
    <property type="protein sequence ID" value="NUU14593.1"/>
    <property type="molecule type" value="Genomic_DNA"/>
</dbReference>